<evidence type="ECO:0000256" key="1">
    <source>
        <dbReference type="ARBA" id="ARBA00022793"/>
    </source>
</evidence>
<dbReference type="PANTHER" id="PTHR42818">
    <property type="entry name" value="SULFOPYRUVATE DECARBOXYLASE SUBUNIT ALPHA"/>
    <property type="match status" value="1"/>
</dbReference>
<dbReference type="SUPFAM" id="SSF52518">
    <property type="entry name" value="Thiamin diphosphate-binding fold (THDP-binding)"/>
    <property type="match status" value="1"/>
</dbReference>
<dbReference type="InterPro" id="IPR029061">
    <property type="entry name" value="THDP-binding"/>
</dbReference>
<evidence type="ECO:0000256" key="2">
    <source>
        <dbReference type="ARBA" id="ARBA00023239"/>
    </source>
</evidence>
<dbReference type="PANTHER" id="PTHR42818:SF1">
    <property type="entry name" value="SULFOPYRUVATE DECARBOXYLASE"/>
    <property type="match status" value="1"/>
</dbReference>
<dbReference type="InterPro" id="IPR051818">
    <property type="entry name" value="TPP_dependent_decarboxylase"/>
</dbReference>
<dbReference type="Pfam" id="PF02775">
    <property type="entry name" value="TPP_enzyme_C"/>
    <property type="match status" value="1"/>
</dbReference>
<sequence length="184" mass="19225">MKRIEALEVIDQIFGNDPLIITCGATAREMASISKKKSHLPLLDSMGLTTPVGLGVALGVKGRVGVIDGDGSLLMGFSILPTLKAYGPKNLVVVVLDNGQHASADLMLSQASEVDIAGAAKGLGLWVGQCDSAEEMKSLIASRTGADEVSMIFVKIEKGNTPGIPFYLANPPKLSADFVESINS</sequence>
<dbReference type="EMBL" id="CAFBQI010000101">
    <property type="protein sequence ID" value="CAB5052364.1"/>
    <property type="molecule type" value="Genomic_DNA"/>
</dbReference>
<protein>
    <submittedName>
        <fullName evidence="4">Unannotated protein</fullName>
    </submittedName>
</protein>
<name>A0A6J6VB87_9ZZZZ</name>
<accession>A0A6J6VB87</accession>
<reference evidence="4" key="1">
    <citation type="submission" date="2020-05" db="EMBL/GenBank/DDBJ databases">
        <authorList>
            <person name="Chiriac C."/>
            <person name="Salcher M."/>
            <person name="Ghai R."/>
            <person name="Kavagutti S V."/>
        </authorList>
    </citation>
    <scope>NUCLEOTIDE SEQUENCE</scope>
</reference>
<evidence type="ECO:0000313" key="5">
    <source>
        <dbReference type="EMBL" id="CAB5052364.1"/>
    </source>
</evidence>
<proteinExistence type="predicted"/>
<dbReference type="InterPro" id="IPR011766">
    <property type="entry name" value="TPP_enzyme_TPP-bd"/>
</dbReference>
<keyword evidence="1" id="KW-0210">Decarboxylase</keyword>
<evidence type="ECO:0000313" key="4">
    <source>
        <dbReference type="EMBL" id="CAB4769561.1"/>
    </source>
</evidence>
<keyword evidence="2" id="KW-0456">Lyase</keyword>
<dbReference type="Gene3D" id="3.40.50.970">
    <property type="match status" value="1"/>
</dbReference>
<gene>
    <name evidence="4" type="ORF">UFOPK2918_00204</name>
    <name evidence="5" type="ORF">UFOPK4303_01061</name>
</gene>
<feature type="domain" description="Thiamine pyrophosphate enzyme TPP-binding" evidence="3">
    <location>
        <begin position="34"/>
        <end position="150"/>
    </location>
</feature>
<evidence type="ECO:0000259" key="3">
    <source>
        <dbReference type="Pfam" id="PF02775"/>
    </source>
</evidence>
<dbReference type="GO" id="GO:0016831">
    <property type="term" value="F:carboxy-lyase activity"/>
    <property type="evidence" value="ECO:0007669"/>
    <property type="project" value="UniProtKB-KW"/>
</dbReference>
<dbReference type="GO" id="GO:0030976">
    <property type="term" value="F:thiamine pyrophosphate binding"/>
    <property type="evidence" value="ECO:0007669"/>
    <property type="project" value="InterPro"/>
</dbReference>
<dbReference type="AlphaFoldDB" id="A0A6J6VB87"/>
<dbReference type="EMBL" id="CAEZZT010000008">
    <property type="protein sequence ID" value="CAB4769561.1"/>
    <property type="molecule type" value="Genomic_DNA"/>
</dbReference>
<organism evidence="4">
    <name type="scientific">freshwater metagenome</name>
    <dbReference type="NCBI Taxonomy" id="449393"/>
    <lineage>
        <taxon>unclassified sequences</taxon>
        <taxon>metagenomes</taxon>
        <taxon>ecological metagenomes</taxon>
    </lineage>
</organism>